<comment type="similarity">
    <text evidence="5 17">Belongs to the PEP-utilizing enzyme family.</text>
</comment>
<evidence type="ECO:0000256" key="12">
    <source>
        <dbReference type="ARBA" id="ARBA00022683"/>
    </source>
</evidence>
<comment type="subcellular location">
    <subcellularLocation>
        <location evidence="4 17">Cytoplasm</location>
    </subcellularLocation>
</comment>
<dbReference type="PANTHER" id="PTHR46244:SF3">
    <property type="entry name" value="PHOSPHOENOLPYRUVATE-PROTEIN PHOSPHOTRANSFERASE"/>
    <property type="match status" value="1"/>
</dbReference>
<accession>A0ABR7HR42</accession>
<dbReference type="GO" id="GO:0008965">
    <property type="term" value="F:phosphoenolpyruvate-protein phosphotransferase activity"/>
    <property type="evidence" value="ECO:0007669"/>
    <property type="project" value="UniProtKB-EC"/>
</dbReference>
<dbReference type="Gene3D" id="1.10.274.10">
    <property type="entry name" value="PtsI, HPr-binding domain"/>
    <property type="match status" value="1"/>
</dbReference>
<organism evidence="21 22">
    <name type="scientific">Pseudoflavonifractor hominis</name>
    <dbReference type="NCBI Taxonomy" id="2763059"/>
    <lineage>
        <taxon>Bacteria</taxon>
        <taxon>Bacillati</taxon>
        <taxon>Bacillota</taxon>
        <taxon>Clostridia</taxon>
        <taxon>Eubacteriales</taxon>
        <taxon>Oscillospiraceae</taxon>
        <taxon>Pseudoflavonifractor</taxon>
    </lineage>
</organism>
<dbReference type="InterPro" id="IPR006318">
    <property type="entry name" value="PTS_EI-like"/>
</dbReference>
<dbReference type="InterPro" id="IPR008731">
    <property type="entry name" value="PTS_EIN"/>
</dbReference>
<dbReference type="InterPro" id="IPR024692">
    <property type="entry name" value="PTS_EI"/>
</dbReference>
<evidence type="ECO:0000256" key="6">
    <source>
        <dbReference type="ARBA" id="ARBA00012232"/>
    </source>
</evidence>
<keyword evidence="13 17" id="KW-0479">Metal-binding</keyword>
<dbReference type="InterPro" id="IPR000121">
    <property type="entry name" value="PEP_util_C"/>
</dbReference>
<dbReference type="PROSITE" id="PS00742">
    <property type="entry name" value="PEP_ENZYMES_2"/>
    <property type="match status" value="1"/>
</dbReference>
<dbReference type="InterPro" id="IPR015813">
    <property type="entry name" value="Pyrv/PenolPyrv_kinase-like_dom"/>
</dbReference>
<evidence type="ECO:0000256" key="17">
    <source>
        <dbReference type="PIRNR" id="PIRNR000732"/>
    </source>
</evidence>
<evidence type="ECO:0000256" key="11">
    <source>
        <dbReference type="ARBA" id="ARBA00022679"/>
    </source>
</evidence>
<feature type="domain" description="PEP-utilising enzyme mobile" evidence="18">
    <location>
        <begin position="150"/>
        <end position="223"/>
    </location>
</feature>
<evidence type="ECO:0000256" key="2">
    <source>
        <dbReference type="ARBA" id="ARBA00001946"/>
    </source>
</evidence>
<dbReference type="InterPro" id="IPR050499">
    <property type="entry name" value="PEP-utilizing_PTS_enzyme"/>
</dbReference>
<protein>
    <recommendedName>
        <fullName evidence="7 17">Phosphoenolpyruvate-protein phosphotransferase</fullName>
        <ecNumber evidence="6 17">2.7.3.9</ecNumber>
    </recommendedName>
    <alternativeName>
        <fullName evidence="16 17">Phosphotransferase system, enzyme I</fullName>
    </alternativeName>
</protein>
<keyword evidence="11 17" id="KW-0808">Transferase</keyword>
<evidence type="ECO:0000259" key="19">
    <source>
        <dbReference type="Pfam" id="PF02896"/>
    </source>
</evidence>
<evidence type="ECO:0000256" key="13">
    <source>
        <dbReference type="ARBA" id="ARBA00022723"/>
    </source>
</evidence>
<evidence type="ECO:0000256" key="10">
    <source>
        <dbReference type="ARBA" id="ARBA00022597"/>
    </source>
</evidence>
<dbReference type="Gene3D" id="3.20.20.60">
    <property type="entry name" value="Phosphoenolpyruvate-binding domains"/>
    <property type="match status" value="1"/>
</dbReference>
<evidence type="ECO:0000256" key="9">
    <source>
        <dbReference type="ARBA" id="ARBA00022490"/>
    </source>
</evidence>
<feature type="domain" description="Phosphotransferase system enzyme I N-terminal" evidence="20">
    <location>
        <begin position="4"/>
        <end position="124"/>
    </location>
</feature>
<keyword evidence="12 17" id="KW-0598">Phosphotransferase system</keyword>
<dbReference type="PIRSF" id="PIRSF000732">
    <property type="entry name" value="PTS_enzyme_I"/>
    <property type="match status" value="1"/>
</dbReference>
<evidence type="ECO:0000256" key="1">
    <source>
        <dbReference type="ARBA" id="ARBA00000683"/>
    </source>
</evidence>
<proteinExistence type="inferred from homology"/>
<dbReference type="Gene3D" id="3.50.30.10">
    <property type="entry name" value="Phosphohistidine domain"/>
    <property type="match status" value="1"/>
</dbReference>
<evidence type="ECO:0000256" key="4">
    <source>
        <dbReference type="ARBA" id="ARBA00004496"/>
    </source>
</evidence>
<evidence type="ECO:0000256" key="7">
    <source>
        <dbReference type="ARBA" id="ARBA00016544"/>
    </source>
</evidence>
<dbReference type="InterPro" id="IPR036618">
    <property type="entry name" value="PtsI_HPr-bd_sf"/>
</dbReference>
<keyword evidence="10 17" id="KW-0762">Sugar transport</keyword>
<evidence type="ECO:0000256" key="5">
    <source>
        <dbReference type="ARBA" id="ARBA00007837"/>
    </source>
</evidence>
<comment type="catalytic activity">
    <reaction evidence="1 17">
        <text>L-histidyl-[protein] + phosphoenolpyruvate = N(pros)-phospho-L-histidyl-[protein] + pyruvate</text>
        <dbReference type="Rhea" id="RHEA:23880"/>
        <dbReference type="Rhea" id="RHEA-COMP:9745"/>
        <dbReference type="Rhea" id="RHEA-COMP:9746"/>
        <dbReference type="ChEBI" id="CHEBI:15361"/>
        <dbReference type="ChEBI" id="CHEBI:29979"/>
        <dbReference type="ChEBI" id="CHEBI:58702"/>
        <dbReference type="ChEBI" id="CHEBI:64837"/>
        <dbReference type="EC" id="2.7.3.9"/>
    </reaction>
</comment>
<dbReference type="InterPro" id="IPR036637">
    <property type="entry name" value="Phosphohistidine_dom_sf"/>
</dbReference>
<dbReference type="SUPFAM" id="SSF51621">
    <property type="entry name" value="Phosphoenolpyruvate/pyruvate domain"/>
    <property type="match status" value="1"/>
</dbReference>
<comment type="caution">
    <text evidence="21">The sequence shown here is derived from an EMBL/GenBank/DDBJ whole genome shotgun (WGS) entry which is preliminary data.</text>
</comment>
<keyword evidence="8 17" id="KW-0813">Transport</keyword>
<dbReference type="Proteomes" id="UP000660021">
    <property type="component" value="Unassembled WGS sequence"/>
</dbReference>
<dbReference type="PRINTS" id="PR01736">
    <property type="entry name" value="PHPHTRNFRASE"/>
</dbReference>
<dbReference type="SUPFAM" id="SSF47831">
    <property type="entry name" value="Enzyme I of the PEP:sugar phosphotransferase system HPr-binding (sub)domain"/>
    <property type="match status" value="1"/>
</dbReference>
<feature type="domain" description="PEP-utilising enzyme C-terminal" evidence="19">
    <location>
        <begin position="251"/>
        <end position="538"/>
    </location>
</feature>
<comment type="function">
    <text evidence="3 17">General (non sugar-specific) component of the phosphoenolpyruvate-dependent sugar phosphotransferase system (sugar PTS). This major carbohydrate active-transport system catalyzes the phosphorylation of incoming sugar substrates concomitantly with their translocation across the cell membrane. Enzyme I transfers the phosphoryl group from phosphoenolpyruvate (PEP) to the phosphoryl carrier protein (HPr).</text>
</comment>
<evidence type="ECO:0000256" key="8">
    <source>
        <dbReference type="ARBA" id="ARBA00022448"/>
    </source>
</evidence>
<dbReference type="Pfam" id="PF02896">
    <property type="entry name" value="PEP-utilizers_C"/>
    <property type="match status" value="1"/>
</dbReference>
<dbReference type="EMBL" id="JACOPR010000002">
    <property type="protein sequence ID" value="MBC5729988.1"/>
    <property type="molecule type" value="Genomic_DNA"/>
</dbReference>
<evidence type="ECO:0000256" key="14">
    <source>
        <dbReference type="ARBA" id="ARBA00022777"/>
    </source>
</evidence>
<sequence length="571" mass="61205">MTLHGVGASAGIGIGTAVCVREQNLDYTSVPFSGAEQEKARLRAAADLFTQRTQAMADDITNRLGEAEAAILTGQIMMLEDPFMLSQMEEAIDTGKCAEEALDTVCQTFIAMFSGVEDELMRQRAADIGDIRTRMLGILLHAESVDLAALPEGTVLVVHDLTPSMTVSLSKEHVCAILTEVGGQTSHSAILARALEVPAVLGVPGLLDAVQDGMTVAVDGTEGAALLCPDEATLAAFQARRDKWLEERALLQVYRDRDTRTADGRHVDLYANIGSVADAKAAAEAGAEGIGLFRTEFLFMDRTALPDEEEQYQAYAQVSDLMAGKEVIIRTLDVGGDKGIAYLEMEREENPFLGHRAIRYCLDRPDLYRVQLRALLRAGARHGNIKIMLPLVSGVEEVRGARALLEECKAQLSAEGLAFDPHISLGIMVETPAAALIADLLAREADFFSIGTNDLTQYTIAVDRGNAKVEKLYTCYHPAVLRSIRSVIAAGKAAGIPVGMCGEAAADPRMIPLLLAFGLDEFSVSPSSILAARKQIADWNGPDALRTAEQAMALDTAAQVSDFLAQASASL</sequence>
<dbReference type="InterPro" id="IPR008279">
    <property type="entry name" value="PEP-util_enz_mobile_dom"/>
</dbReference>
<evidence type="ECO:0000313" key="21">
    <source>
        <dbReference type="EMBL" id="MBC5729988.1"/>
    </source>
</evidence>
<evidence type="ECO:0000259" key="20">
    <source>
        <dbReference type="Pfam" id="PF05524"/>
    </source>
</evidence>
<keyword evidence="22" id="KW-1185">Reference proteome</keyword>
<evidence type="ECO:0000256" key="16">
    <source>
        <dbReference type="ARBA" id="ARBA00033235"/>
    </source>
</evidence>
<reference evidence="21 22" key="1">
    <citation type="submission" date="2020-08" db="EMBL/GenBank/DDBJ databases">
        <title>Genome public.</title>
        <authorList>
            <person name="Liu C."/>
            <person name="Sun Q."/>
        </authorList>
    </citation>
    <scope>NUCLEOTIDE SEQUENCE [LARGE SCALE GENOMIC DNA]</scope>
    <source>
        <strain evidence="21 22">New-38</strain>
    </source>
</reference>
<evidence type="ECO:0000313" key="22">
    <source>
        <dbReference type="Proteomes" id="UP000660021"/>
    </source>
</evidence>
<dbReference type="PROSITE" id="PS00370">
    <property type="entry name" value="PEP_ENZYMES_PHOS_SITE"/>
    <property type="match status" value="1"/>
</dbReference>
<name>A0ABR7HR42_9FIRM</name>
<evidence type="ECO:0000259" key="18">
    <source>
        <dbReference type="Pfam" id="PF00391"/>
    </source>
</evidence>
<dbReference type="SUPFAM" id="SSF52009">
    <property type="entry name" value="Phosphohistidine domain"/>
    <property type="match status" value="1"/>
</dbReference>
<evidence type="ECO:0000256" key="15">
    <source>
        <dbReference type="ARBA" id="ARBA00022842"/>
    </source>
</evidence>
<dbReference type="EC" id="2.7.3.9" evidence="6 17"/>
<dbReference type="Pfam" id="PF05524">
    <property type="entry name" value="PEP-utilisers_N"/>
    <property type="match status" value="1"/>
</dbReference>
<dbReference type="Pfam" id="PF00391">
    <property type="entry name" value="PEP-utilizers"/>
    <property type="match status" value="1"/>
</dbReference>
<evidence type="ECO:0000256" key="3">
    <source>
        <dbReference type="ARBA" id="ARBA00002728"/>
    </source>
</evidence>
<dbReference type="PANTHER" id="PTHR46244">
    <property type="entry name" value="PHOSPHOENOLPYRUVATE-PROTEIN PHOSPHOTRANSFERASE"/>
    <property type="match status" value="1"/>
</dbReference>
<dbReference type="NCBIfam" id="TIGR01417">
    <property type="entry name" value="PTS_I_fam"/>
    <property type="match status" value="1"/>
</dbReference>
<gene>
    <name evidence="21" type="primary">ptsP</name>
    <name evidence="21" type="ORF">H8S34_03975</name>
</gene>
<keyword evidence="15 17" id="KW-0460">Magnesium</keyword>
<keyword evidence="9 17" id="KW-0963">Cytoplasm</keyword>
<dbReference type="InterPro" id="IPR040442">
    <property type="entry name" value="Pyrv_kinase-like_dom_sf"/>
</dbReference>
<dbReference type="InterPro" id="IPR023151">
    <property type="entry name" value="PEP_util_CS"/>
</dbReference>
<keyword evidence="14 17" id="KW-0418">Kinase</keyword>
<dbReference type="InterPro" id="IPR018274">
    <property type="entry name" value="PEP_util_AS"/>
</dbReference>
<comment type="cofactor">
    <cofactor evidence="2 17">
        <name>Mg(2+)</name>
        <dbReference type="ChEBI" id="CHEBI:18420"/>
    </cofactor>
</comment>